<dbReference type="Proteomes" id="UP000253410">
    <property type="component" value="Unassembled WGS sequence"/>
</dbReference>
<gene>
    <name evidence="1" type="ORF">DF182_15105</name>
</gene>
<dbReference type="SUPFAM" id="SSF49464">
    <property type="entry name" value="Carboxypeptidase regulatory domain-like"/>
    <property type="match status" value="1"/>
</dbReference>
<reference evidence="1 2" key="1">
    <citation type="submission" date="2018-05" db="EMBL/GenBank/DDBJ databases">
        <title>Chitinophaga sp. K3CV102501T nov., isolated from isolated from a monsoon evergreen broad-leaved forest soil.</title>
        <authorList>
            <person name="Lv Y."/>
        </authorList>
    </citation>
    <scope>NUCLEOTIDE SEQUENCE [LARGE SCALE GENOMIC DNA]</scope>
    <source>
        <strain evidence="1 2">GDMCC 1.1325</strain>
    </source>
</reference>
<name>A0A365Y696_9BACT</name>
<keyword evidence="2" id="KW-1185">Reference proteome</keyword>
<protein>
    <recommendedName>
        <fullName evidence="3">TonB-dependent receptor plug domain-containing protein</fullName>
    </recommendedName>
</protein>
<sequence length="238" mass="25934">MESRLSRPLKIKCSYMRPLSLKISVPQPCAQSWDSMSPEGAGRFCGNCNKVVVDFTGLSDSQIVEILSDTSSRYCGRFNTTQLDRMLVAEKPAASLLPAVIITALLMTAGGVTTATPTNAIAIDTVQHVTGTVKDNSGNPLPGATVTLKGTAFKALTDSVGNYKLSVPPSLAGKDLILVFAFVGFDIQEMLVNAQYREGHMLKTELTSARTGLTEVVVCEPTRWQKLRHKSKKLWRWK</sequence>
<dbReference type="EMBL" id="QFFJ01000001">
    <property type="protein sequence ID" value="RBL93821.1"/>
    <property type="molecule type" value="Genomic_DNA"/>
</dbReference>
<dbReference type="InterPro" id="IPR008969">
    <property type="entry name" value="CarboxyPept-like_regulatory"/>
</dbReference>
<dbReference type="Gene3D" id="2.60.40.1120">
    <property type="entry name" value="Carboxypeptidase-like, regulatory domain"/>
    <property type="match status" value="1"/>
</dbReference>
<evidence type="ECO:0008006" key="3">
    <source>
        <dbReference type="Google" id="ProtNLM"/>
    </source>
</evidence>
<evidence type="ECO:0000313" key="1">
    <source>
        <dbReference type="EMBL" id="RBL93821.1"/>
    </source>
</evidence>
<organism evidence="1 2">
    <name type="scientific">Chitinophaga flava</name>
    <dbReference type="NCBI Taxonomy" id="2259036"/>
    <lineage>
        <taxon>Bacteria</taxon>
        <taxon>Pseudomonadati</taxon>
        <taxon>Bacteroidota</taxon>
        <taxon>Chitinophagia</taxon>
        <taxon>Chitinophagales</taxon>
        <taxon>Chitinophagaceae</taxon>
        <taxon>Chitinophaga</taxon>
    </lineage>
</organism>
<evidence type="ECO:0000313" key="2">
    <source>
        <dbReference type="Proteomes" id="UP000253410"/>
    </source>
</evidence>
<proteinExistence type="predicted"/>
<dbReference type="OrthoDB" id="7432683at2"/>
<accession>A0A365Y696</accession>
<dbReference type="Pfam" id="PF13715">
    <property type="entry name" value="CarbopepD_reg_2"/>
    <property type="match status" value="1"/>
</dbReference>
<comment type="caution">
    <text evidence="1">The sequence shown here is derived from an EMBL/GenBank/DDBJ whole genome shotgun (WGS) entry which is preliminary data.</text>
</comment>
<dbReference type="AlphaFoldDB" id="A0A365Y696"/>